<comment type="caution">
    <text evidence="2">The sequence shown here is derived from an EMBL/GenBank/DDBJ whole genome shotgun (WGS) entry which is preliminary data.</text>
</comment>
<organism evidence="2 3">
    <name type="scientific">Pocillopora meandrina</name>
    <dbReference type="NCBI Taxonomy" id="46732"/>
    <lineage>
        <taxon>Eukaryota</taxon>
        <taxon>Metazoa</taxon>
        <taxon>Cnidaria</taxon>
        <taxon>Anthozoa</taxon>
        <taxon>Hexacorallia</taxon>
        <taxon>Scleractinia</taxon>
        <taxon>Astrocoeniina</taxon>
        <taxon>Pocilloporidae</taxon>
        <taxon>Pocillopora</taxon>
    </lineage>
</organism>
<dbReference type="AlphaFoldDB" id="A0AAU9W439"/>
<keyword evidence="1" id="KW-0732">Signal</keyword>
<evidence type="ECO:0000313" key="3">
    <source>
        <dbReference type="Proteomes" id="UP001159428"/>
    </source>
</evidence>
<evidence type="ECO:0000313" key="2">
    <source>
        <dbReference type="EMBL" id="CAH3042706.1"/>
    </source>
</evidence>
<accession>A0AAU9W439</accession>
<dbReference type="Proteomes" id="UP001159428">
    <property type="component" value="Unassembled WGS sequence"/>
</dbReference>
<protein>
    <submittedName>
        <fullName evidence="2">Uncharacterized protein</fullName>
    </submittedName>
</protein>
<evidence type="ECO:0000256" key="1">
    <source>
        <dbReference type="SAM" id="SignalP"/>
    </source>
</evidence>
<name>A0AAU9W439_9CNID</name>
<proteinExistence type="predicted"/>
<dbReference type="EMBL" id="CALNXJ010000006">
    <property type="protein sequence ID" value="CAH3042706.1"/>
    <property type="molecule type" value="Genomic_DNA"/>
</dbReference>
<feature type="signal peptide" evidence="1">
    <location>
        <begin position="1"/>
        <end position="23"/>
    </location>
</feature>
<gene>
    <name evidence="2" type="ORF">PMEA_00028969</name>
</gene>
<reference evidence="2 3" key="1">
    <citation type="submission" date="2022-05" db="EMBL/GenBank/DDBJ databases">
        <authorList>
            <consortium name="Genoscope - CEA"/>
            <person name="William W."/>
        </authorList>
    </citation>
    <scope>NUCLEOTIDE SEQUENCE [LARGE SCALE GENOMIC DNA]</scope>
</reference>
<sequence>MNSPFSLMFLALVLLSFVSWGRTFTPNMNCPAHVCPRRKVARKFSDQQEDFIKAYCDKVRPCNMANGKRSLLREEAPLERDREQL</sequence>
<feature type="chain" id="PRO_5043560971" evidence="1">
    <location>
        <begin position="24"/>
        <end position="85"/>
    </location>
</feature>
<keyword evidence="3" id="KW-1185">Reference proteome</keyword>